<organism evidence="2 3">
    <name type="scientific">Ambispora leptoticha</name>
    <dbReference type="NCBI Taxonomy" id="144679"/>
    <lineage>
        <taxon>Eukaryota</taxon>
        <taxon>Fungi</taxon>
        <taxon>Fungi incertae sedis</taxon>
        <taxon>Mucoromycota</taxon>
        <taxon>Glomeromycotina</taxon>
        <taxon>Glomeromycetes</taxon>
        <taxon>Archaeosporales</taxon>
        <taxon>Ambisporaceae</taxon>
        <taxon>Ambispora</taxon>
    </lineage>
</organism>
<accession>A0A9N9N8J2</accession>
<comment type="caution">
    <text evidence="2">The sequence shown here is derived from an EMBL/GenBank/DDBJ whole genome shotgun (WGS) entry which is preliminary data.</text>
</comment>
<proteinExistence type="predicted"/>
<dbReference type="Proteomes" id="UP000789508">
    <property type="component" value="Unassembled WGS sequence"/>
</dbReference>
<keyword evidence="1" id="KW-0175">Coiled coil</keyword>
<evidence type="ECO:0000313" key="3">
    <source>
        <dbReference type="Proteomes" id="UP000789508"/>
    </source>
</evidence>
<evidence type="ECO:0000256" key="1">
    <source>
        <dbReference type="SAM" id="Coils"/>
    </source>
</evidence>
<reference evidence="2" key="1">
    <citation type="submission" date="2021-06" db="EMBL/GenBank/DDBJ databases">
        <authorList>
            <person name="Kallberg Y."/>
            <person name="Tangrot J."/>
            <person name="Rosling A."/>
        </authorList>
    </citation>
    <scope>NUCLEOTIDE SEQUENCE</scope>
    <source>
        <strain evidence="2">FL130A</strain>
    </source>
</reference>
<evidence type="ECO:0000313" key="2">
    <source>
        <dbReference type="EMBL" id="CAG8710779.1"/>
    </source>
</evidence>
<name>A0A9N9N8J2_9GLOM</name>
<sequence>MTVPRNFMKIMKENTNIQITKIKQKIQQLINQNTAENEAQKKLLNYLFRKLDELKEIETMERLKEYAGGKYLKAYLLYKSIMRANYQPEHLNITNYGNSADYLKAIDSDIELLIKKDNKQPTIQPTSRQLLIMLGEKIKAGEVEFICGIGSGDILLIRDGQGEATMSLDLQTGKIEPDPVKELLEKHGWEDKEK</sequence>
<keyword evidence="3" id="KW-1185">Reference proteome</keyword>
<dbReference type="AlphaFoldDB" id="A0A9N9N8J2"/>
<dbReference type="EMBL" id="CAJVPS010022430">
    <property type="protein sequence ID" value="CAG8710779.1"/>
    <property type="molecule type" value="Genomic_DNA"/>
</dbReference>
<gene>
    <name evidence="2" type="ORF">ALEPTO_LOCUS11898</name>
</gene>
<feature type="coiled-coil region" evidence="1">
    <location>
        <begin position="12"/>
        <end position="39"/>
    </location>
</feature>
<dbReference type="OrthoDB" id="2467661at2759"/>
<protein>
    <submittedName>
        <fullName evidence="2">4120_t:CDS:1</fullName>
    </submittedName>
</protein>